<dbReference type="Proteomes" id="UP000026922">
    <property type="component" value="Unassembled WGS sequence"/>
</dbReference>
<accession>A0A061JHR7</accession>
<proteinExistence type="predicted"/>
<dbReference type="Gene3D" id="1.10.287.130">
    <property type="match status" value="1"/>
</dbReference>
<protein>
    <recommendedName>
        <fullName evidence="3">Histidine phosphotransferase ChpT C-terminal domain-containing protein</fullName>
    </recommendedName>
</protein>
<dbReference type="RefSeq" id="WP_006301474.1">
    <property type="nucleotide sequence ID" value="NZ_ARPM03000195.1"/>
</dbReference>
<evidence type="ECO:0000313" key="1">
    <source>
        <dbReference type="EMBL" id="ETZ04454.1"/>
    </source>
</evidence>
<name>A0A061JHR7_9PROT</name>
<evidence type="ECO:0008006" key="3">
    <source>
        <dbReference type="Google" id="ProtNLM"/>
    </source>
</evidence>
<dbReference type="EMBL" id="ARPM03000195">
    <property type="protein sequence ID" value="ETZ04454.1"/>
    <property type="molecule type" value="Genomic_DNA"/>
</dbReference>
<gene>
    <name evidence="1" type="ORF">K737_301140</name>
</gene>
<sequence>MFSLSEVTGLVAQMMHDLISPFSAISAGIEMTPSPGDEVWALIFRSKQQLTELLEIFRDFFGSETPSIADAKLLLKRIFKDKFTCVMPSDALIEVYPRITLGLCFWLVKQAVSKKGAIEIHNTPQHIIFSLAETTILPSCRQDLILMQGKPATSGVEYYAYFVYQLLKEAYLQVHVIRSNQGIVLHLKSKDDG</sequence>
<comment type="caution">
    <text evidence="1">The sequence shown here is derived from an EMBL/GenBank/DDBJ whole genome shotgun (WGS) entry which is preliminary data.</text>
</comment>
<reference evidence="1 2" key="1">
    <citation type="journal article" date="2013" name="Genome Announc.">
        <title>Draft Genome Sequence of Holospora undulata Strain HU1, a Micronucleus-Specific Symbiont of the Ciliate Paramecium caudatum.</title>
        <authorList>
            <person name="Dohra H."/>
            <person name="Suzuki H."/>
            <person name="Suzuki T."/>
            <person name="Tanaka K."/>
            <person name="Fujishima M."/>
        </authorList>
    </citation>
    <scope>NUCLEOTIDE SEQUENCE [LARGE SCALE GENOMIC DNA]</scope>
    <source>
        <strain evidence="1 2">HU1</strain>
    </source>
</reference>
<keyword evidence="2" id="KW-1185">Reference proteome</keyword>
<dbReference type="AlphaFoldDB" id="A0A061JHR7"/>
<organism evidence="1 2">
    <name type="scientific">Holospora undulata HU1</name>
    <dbReference type="NCBI Taxonomy" id="1321371"/>
    <lineage>
        <taxon>Bacteria</taxon>
        <taxon>Pseudomonadati</taxon>
        <taxon>Pseudomonadota</taxon>
        <taxon>Alphaproteobacteria</taxon>
        <taxon>Holosporales</taxon>
        <taxon>Holosporaceae</taxon>
        <taxon>Holospora</taxon>
    </lineage>
</organism>
<evidence type="ECO:0000313" key="2">
    <source>
        <dbReference type="Proteomes" id="UP000026922"/>
    </source>
</evidence>